<keyword evidence="5 7" id="KW-1133">Transmembrane helix</keyword>
<dbReference type="PANTHER" id="PTHR23517">
    <property type="entry name" value="RESISTANCE PROTEIN MDTM, PUTATIVE-RELATED-RELATED"/>
    <property type="match status" value="1"/>
</dbReference>
<feature type="transmembrane region" description="Helical" evidence="7">
    <location>
        <begin position="335"/>
        <end position="354"/>
    </location>
</feature>
<gene>
    <name evidence="9" type="ORF">ACFSB2_20135</name>
</gene>
<evidence type="ECO:0000313" key="9">
    <source>
        <dbReference type="EMBL" id="MFD1676989.1"/>
    </source>
</evidence>
<dbReference type="EMBL" id="JBHUCX010000083">
    <property type="protein sequence ID" value="MFD1676989.1"/>
    <property type="molecule type" value="Genomic_DNA"/>
</dbReference>
<dbReference type="Gene3D" id="1.20.1250.20">
    <property type="entry name" value="MFS general substrate transporter like domains"/>
    <property type="match status" value="2"/>
</dbReference>
<feature type="transmembrane region" description="Helical" evidence="7">
    <location>
        <begin position="214"/>
        <end position="236"/>
    </location>
</feature>
<feature type="transmembrane region" description="Helical" evidence="7">
    <location>
        <begin position="173"/>
        <end position="193"/>
    </location>
</feature>
<feature type="transmembrane region" description="Helical" evidence="7">
    <location>
        <begin position="42"/>
        <end position="60"/>
    </location>
</feature>
<keyword evidence="10" id="KW-1185">Reference proteome</keyword>
<evidence type="ECO:0000259" key="8">
    <source>
        <dbReference type="PROSITE" id="PS50850"/>
    </source>
</evidence>
<evidence type="ECO:0000313" key="10">
    <source>
        <dbReference type="Proteomes" id="UP001597079"/>
    </source>
</evidence>
<name>A0ABW4JM88_9BACL</name>
<feature type="transmembrane region" description="Helical" evidence="7">
    <location>
        <begin position="366"/>
        <end position="385"/>
    </location>
</feature>
<feature type="transmembrane region" description="Helical" evidence="7">
    <location>
        <begin position="102"/>
        <end position="122"/>
    </location>
</feature>
<evidence type="ECO:0000256" key="6">
    <source>
        <dbReference type="ARBA" id="ARBA00023136"/>
    </source>
</evidence>
<dbReference type="PROSITE" id="PS50850">
    <property type="entry name" value="MFS"/>
    <property type="match status" value="1"/>
</dbReference>
<protein>
    <submittedName>
        <fullName evidence="9">MFS transporter</fullName>
    </submittedName>
</protein>
<feature type="transmembrane region" description="Helical" evidence="7">
    <location>
        <begin position="277"/>
        <end position="296"/>
    </location>
</feature>
<evidence type="ECO:0000256" key="1">
    <source>
        <dbReference type="ARBA" id="ARBA00004651"/>
    </source>
</evidence>
<comment type="caution">
    <text evidence="9">The sequence shown here is derived from an EMBL/GenBank/DDBJ whole genome shotgun (WGS) entry which is preliminary data.</text>
</comment>
<sequence>MQDAVGKVFDLKRSAALLMLGLCEFVRGSLIFFILPIYVHNVLGYSTAAIGYAMAAHYVFDTGLRSPAGWLVDRLGQRKVAGMLLAVAAFGLFLVISQHQFWLILAGCALLGIGMAAVWPAVIARVTAGLSPDAYGSAMGGVMMAWLLGAGLGAICMSWLFGIHVQRGFVTLMVLWLCAYAIGLWVMSSWKPASHAKKRAHILAVLREVNSVKVLFPGVFVQTFAIGVLLPVLVLYARNVLHLDSRMYSYLLLTGGAAAVLLQVPMGRLVDKYGYRAFLVTGFLLAAISLPIIGGLHTVRYIFLAVILFGGSYALILPSWNVVVAQCITEDRRAVMYGVFMTVEGLGMAVGPVVGTELWNAFGPSAPFDVAAVILFIMSVFYGMMRLNKLFVRQEVRDKSSKAS</sequence>
<feature type="transmembrane region" description="Helical" evidence="7">
    <location>
        <begin position="15"/>
        <end position="36"/>
    </location>
</feature>
<dbReference type="Proteomes" id="UP001597079">
    <property type="component" value="Unassembled WGS sequence"/>
</dbReference>
<keyword evidence="3" id="KW-1003">Cell membrane</keyword>
<feature type="domain" description="Major facilitator superfamily (MFS) profile" evidence="8">
    <location>
        <begin position="14"/>
        <end position="397"/>
    </location>
</feature>
<feature type="transmembrane region" description="Helical" evidence="7">
    <location>
        <begin position="302"/>
        <end position="323"/>
    </location>
</feature>
<keyword evidence="6 7" id="KW-0472">Membrane</keyword>
<accession>A0ABW4JM88</accession>
<organism evidence="9 10">
    <name type="scientific">Alicyclobacillus fodiniaquatilis</name>
    <dbReference type="NCBI Taxonomy" id="1661150"/>
    <lineage>
        <taxon>Bacteria</taxon>
        <taxon>Bacillati</taxon>
        <taxon>Bacillota</taxon>
        <taxon>Bacilli</taxon>
        <taxon>Bacillales</taxon>
        <taxon>Alicyclobacillaceae</taxon>
        <taxon>Alicyclobacillus</taxon>
    </lineage>
</organism>
<dbReference type="RefSeq" id="WP_377944901.1">
    <property type="nucleotide sequence ID" value="NZ_JBHUCX010000083.1"/>
</dbReference>
<proteinExistence type="predicted"/>
<keyword evidence="2" id="KW-0813">Transport</keyword>
<dbReference type="InterPro" id="IPR036259">
    <property type="entry name" value="MFS_trans_sf"/>
</dbReference>
<evidence type="ECO:0000256" key="3">
    <source>
        <dbReference type="ARBA" id="ARBA00022475"/>
    </source>
</evidence>
<evidence type="ECO:0000256" key="5">
    <source>
        <dbReference type="ARBA" id="ARBA00022989"/>
    </source>
</evidence>
<comment type="subcellular location">
    <subcellularLocation>
        <location evidence="1">Cell membrane</location>
        <topology evidence="1">Multi-pass membrane protein</topology>
    </subcellularLocation>
</comment>
<evidence type="ECO:0000256" key="4">
    <source>
        <dbReference type="ARBA" id="ARBA00022692"/>
    </source>
</evidence>
<dbReference type="InterPro" id="IPR050171">
    <property type="entry name" value="MFS_Transporters"/>
</dbReference>
<dbReference type="CDD" id="cd17325">
    <property type="entry name" value="MFS_MdtG_SLC18_like"/>
    <property type="match status" value="1"/>
</dbReference>
<dbReference type="SUPFAM" id="SSF103473">
    <property type="entry name" value="MFS general substrate transporter"/>
    <property type="match status" value="1"/>
</dbReference>
<dbReference type="InterPro" id="IPR020846">
    <property type="entry name" value="MFS_dom"/>
</dbReference>
<keyword evidence="4 7" id="KW-0812">Transmembrane</keyword>
<feature type="transmembrane region" description="Helical" evidence="7">
    <location>
        <begin position="134"/>
        <end position="161"/>
    </location>
</feature>
<reference evidence="10" key="1">
    <citation type="journal article" date="2019" name="Int. J. Syst. Evol. Microbiol.">
        <title>The Global Catalogue of Microorganisms (GCM) 10K type strain sequencing project: providing services to taxonomists for standard genome sequencing and annotation.</title>
        <authorList>
            <consortium name="The Broad Institute Genomics Platform"/>
            <consortium name="The Broad Institute Genome Sequencing Center for Infectious Disease"/>
            <person name="Wu L."/>
            <person name="Ma J."/>
        </authorList>
    </citation>
    <scope>NUCLEOTIDE SEQUENCE [LARGE SCALE GENOMIC DNA]</scope>
    <source>
        <strain evidence="10">CGMCC 1.12286</strain>
    </source>
</reference>
<dbReference type="Pfam" id="PF07690">
    <property type="entry name" value="MFS_1"/>
    <property type="match status" value="2"/>
</dbReference>
<evidence type="ECO:0000256" key="7">
    <source>
        <dbReference type="SAM" id="Phobius"/>
    </source>
</evidence>
<feature type="transmembrane region" description="Helical" evidence="7">
    <location>
        <begin position="80"/>
        <end position="96"/>
    </location>
</feature>
<dbReference type="InterPro" id="IPR011701">
    <property type="entry name" value="MFS"/>
</dbReference>
<evidence type="ECO:0000256" key="2">
    <source>
        <dbReference type="ARBA" id="ARBA00022448"/>
    </source>
</evidence>